<evidence type="ECO:0000313" key="3">
    <source>
        <dbReference type="Proteomes" id="UP000828390"/>
    </source>
</evidence>
<protein>
    <submittedName>
        <fullName evidence="2">Uncharacterized protein</fullName>
    </submittedName>
</protein>
<sequence>MAFFGIYLLSLLFILLHTWKRETGKGAVRRSNDTSIPAKTYLAPANNPVSCLPPKCLISCLPTNSLSSCLSTNSLSSCLSPPAIDSANGLQTNSPAINPTSCTPSMRPSALQPKFWQWPPVISGPAGFEVGAFGPLGQRCWVAIWQSVPDGRILPGTFLGENIYDFVGSADGRHPESALIYNLFVQLVICS</sequence>
<evidence type="ECO:0000256" key="1">
    <source>
        <dbReference type="SAM" id="SignalP"/>
    </source>
</evidence>
<organism evidence="2 3">
    <name type="scientific">Dreissena polymorpha</name>
    <name type="common">Zebra mussel</name>
    <name type="synonym">Mytilus polymorpha</name>
    <dbReference type="NCBI Taxonomy" id="45954"/>
    <lineage>
        <taxon>Eukaryota</taxon>
        <taxon>Metazoa</taxon>
        <taxon>Spiralia</taxon>
        <taxon>Lophotrochozoa</taxon>
        <taxon>Mollusca</taxon>
        <taxon>Bivalvia</taxon>
        <taxon>Autobranchia</taxon>
        <taxon>Heteroconchia</taxon>
        <taxon>Euheterodonta</taxon>
        <taxon>Imparidentia</taxon>
        <taxon>Neoheterodontei</taxon>
        <taxon>Myida</taxon>
        <taxon>Dreissenoidea</taxon>
        <taxon>Dreissenidae</taxon>
        <taxon>Dreissena</taxon>
    </lineage>
</organism>
<dbReference type="EMBL" id="JAIWYP010000002">
    <property type="protein sequence ID" value="KAH3869486.1"/>
    <property type="molecule type" value="Genomic_DNA"/>
</dbReference>
<keyword evidence="1" id="KW-0732">Signal</keyword>
<reference evidence="2" key="1">
    <citation type="journal article" date="2019" name="bioRxiv">
        <title>The Genome of the Zebra Mussel, Dreissena polymorpha: A Resource for Invasive Species Research.</title>
        <authorList>
            <person name="McCartney M.A."/>
            <person name="Auch B."/>
            <person name="Kono T."/>
            <person name="Mallez S."/>
            <person name="Zhang Y."/>
            <person name="Obille A."/>
            <person name="Becker A."/>
            <person name="Abrahante J.E."/>
            <person name="Garbe J."/>
            <person name="Badalamenti J.P."/>
            <person name="Herman A."/>
            <person name="Mangelson H."/>
            <person name="Liachko I."/>
            <person name="Sullivan S."/>
            <person name="Sone E.D."/>
            <person name="Koren S."/>
            <person name="Silverstein K.A.T."/>
            <person name="Beckman K.B."/>
            <person name="Gohl D.M."/>
        </authorList>
    </citation>
    <scope>NUCLEOTIDE SEQUENCE</scope>
    <source>
        <strain evidence="2">Duluth1</strain>
        <tissue evidence="2">Whole animal</tissue>
    </source>
</reference>
<name>A0A9D4M707_DREPO</name>
<dbReference type="Proteomes" id="UP000828390">
    <property type="component" value="Unassembled WGS sequence"/>
</dbReference>
<evidence type="ECO:0000313" key="2">
    <source>
        <dbReference type="EMBL" id="KAH3869486.1"/>
    </source>
</evidence>
<dbReference type="AlphaFoldDB" id="A0A9D4M707"/>
<keyword evidence="3" id="KW-1185">Reference proteome</keyword>
<comment type="caution">
    <text evidence="2">The sequence shown here is derived from an EMBL/GenBank/DDBJ whole genome shotgun (WGS) entry which is preliminary data.</text>
</comment>
<reference evidence="2" key="2">
    <citation type="submission" date="2020-11" db="EMBL/GenBank/DDBJ databases">
        <authorList>
            <person name="McCartney M.A."/>
            <person name="Auch B."/>
            <person name="Kono T."/>
            <person name="Mallez S."/>
            <person name="Becker A."/>
            <person name="Gohl D.M."/>
            <person name="Silverstein K.A.T."/>
            <person name="Koren S."/>
            <person name="Bechman K.B."/>
            <person name="Herman A."/>
            <person name="Abrahante J.E."/>
            <person name="Garbe J."/>
        </authorList>
    </citation>
    <scope>NUCLEOTIDE SEQUENCE</scope>
    <source>
        <strain evidence="2">Duluth1</strain>
        <tissue evidence="2">Whole animal</tissue>
    </source>
</reference>
<accession>A0A9D4M707</accession>
<feature type="chain" id="PRO_5039351351" evidence="1">
    <location>
        <begin position="21"/>
        <end position="191"/>
    </location>
</feature>
<gene>
    <name evidence="2" type="ORF">DPMN_032655</name>
</gene>
<feature type="signal peptide" evidence="1">
    <location>
        <begin position="1"/>
        <end position="20"/>
    </location>
</feature>
<proteinExistence type="predicted"/>